<evidence type="ECO:0000313" key="2">
    <source>
        <dbReference type="Proteomes" id="UP000178099"/>
    </source>
</evidence>
<protein>
    <recommendedName>
        <fullName evidence="3">HicB-like antitoxin of toxin-antitoxin system domain-containing protein</fullName>
    </recommendedName>
</protein>
<organism evidence="1 2">
    <name type="scientific">Candidatus Lloydbacteria bacterium RIFCSPHIGHO2_02_FULL_51_22</name>
    <dbReference type="NCBI Taxonomy" id="1798663"/>
    <lineage>
        <taxon>Bacteria</taxon>
        <taxon>Candidatus Lloydiibacteriota</taxon>
    </lineage>
</organism>
<proteinExistence type="predicted"/>
<name>A0A1G2DIF8_9BACT</name>
<sequence>MDNLKKYEDLLPERITVHIQKTEEGFYAKILELENCYTQADSFVELVEMINDAVFSYLDIPEEHQEKLGLYLPAKVVEEAKRQMLQKAFRDFLKDDSLNNVPSIFMRVRDSVAS</sequence>
<dbReference type="InterPro" id="IPR035069">
    <property type="entry name" value="TTHA1013/TTHA0281-like"/>
</dbReference>
<dbReference type="AlphaFoldDB" id="A0A1G2DIF8"/>
<reference evidence="1 2" key="1">
    <citation type="journal article" date="2016" name="Nat. Commun.">
        <title>Thousands of microbial genomes shed light on interconnected biogeochemical processes in an aquifer system.</title>
        <authorList>
            <person name="Anantharaman K."/>
            <person name="Brown C.T."/>
            <person name="Hug L.A."/>
            <person name="Sharon I."/>
            <person name="Castelle C.J."/>
            <person name="Probst A.J."/>
            <person name="Thomas B.C."/>
            <person name="Singh A."/>
            <person name="Wilkins M.J."/>
            <person name="Karaoz U."/>
            <person name="Brodie E.L."/>
            <person name="Williams K.H."/>
            <person name="Hubbard S.S."/>
            <person name="Banfield J.F."/>
        </authorList>
    </citation>
    <scope>NUCLEOTIDE SEQUENCE [LARGE SCALE GENOMIC DNA]</scope>
</reference>
<evidence type="ECO:0008006" key="3">
    <source>
        <dbReference type="Google" id="ProtNLM"/>
    </source>
</evidence>
<gene>
    <name evidence="1" type="ORF">A3D67_04300</name>
</gene>
<dbReference type="Gene3D" id="3.30.160.250">
    <property type="match status" value="1"/>
</dbReference>
<dbReference type="SUPFAM" id="SSF143100">
    <property type="entry name" value="TTHA1013/TTHA0281-like"/>
    <property type="match status" value="1"/>
</dbReference>
<dbReference type="Proteomes" id="UP000178099">
    <property type="component" value="Unassembled WGS sequence"/>
</dbReference>
<comment type="caution">
    <text evidence="1">The sequence shown here is derived from an EMBL/GenBank/DDBJ whole genome shotgun (WGS) entry which is preliminary data.</text>
</comment>
<evidence type="ECO:0000313" key="1">
    <source>
        <dbReference type="EMBL" id="OGZ12598.1"/>
    </source>
</evidence>
<dbReference type="EMBL" id="MHLN01000003">
    <property type="protein sequence ID" value="OGZ12598.1"/>
    <property type="molecule type" value="Genomic_DNA"/>
</dbReference>
<accession>A0A1G2DIF8</accession>